<accession>A0ABT0XU68</accession>
<name>A0ABT0XU68_9ACTN</name>
<evidence type="ECO:0000259" key="1">
    <source>
        <dbReference type="Pfam" id="PF13460"/>
    </source>
</evidence>
<evidence type="ECO:0000313" key="2">
    <source>
        <dbReference type="EMBL" id="MCM4076712.1"/>
    </source>
</evidence>
<dbReference type="Gene3D" id="3.90.25.10">
    <property type="entry name" value="UDP-galactose 4-epimerase, domain 1"/>
    <property type="match status" value="1"/>
</dbReference>
<comment type="caution">
    <text evidence="2">The sequence shown here is derived from an EMBL/GenBank/DDBJ whole genome shotgun (WGS) entry which is preliminary data.</text>
</comment>
<dbReference type="InterPro" id="IPR036291">
    <property type="entry name" value="NAD(P)-bd_dom_sf"/>
</dbReference>
<keyword evidence="3" id="KW-1185">Reference proteome</keyword>
<dbReference type="SUPFAM" id="SSF51735">
    <property type="entry name" value="NAD(P)-binding Rossmann-fold domains"/>
    <property type="match status" value="1"/>
</dbReference>
<proteinExistence type="predicted"/>
<protein>
    <submittedName>
        <fullName evidence="2">NAD(P)H-binding protein</fullName>
    </submittedName>
</protein>
<dbReference type="Pfam" id="PF13460">
    <property type="entry name" value="NAD_binding_10"/>
    <property type="match status" value="1"/>
</dbReference>
<gene>
    <name evidence="2" type="ORF">LXN57_03930</name>
</gene>
<dbReference type="RefSeq" id="WP_251796606.1">
    <property type="nucleotide sequence ID" value="NZ_JAMQOL010000005.1"/>
</dbReference>
<feature type="domain" description="NAD(P)-binding" evidence="1">
    <location>
        <begin position="7"/>
        <end position="166"/>
    </location>
</feature>
<evidence type="ECO:0000313" key="3">
    <source>
        <dbReference type="Proteomes" id="UP001523216"/>
    </source>
</evidence>
<dbReference type="Gene3D" id="3.40.50.720">
    <property type="entry name" value="NAD(P)-binding Rossmann-like Domain"/>
    <property type="match status" value="1"/>
</dbReference>
<dbReference type="InterPro" id="IPR051604">
    <property type="entry name" value="Ergot_Alk_Oxidoreductase"/>
</dbReference>
<dbReference type="Proteomes" id="UP001523216">
    <property type="component" value="Unassembled WGS sequence"/>
</dbReference>
<reference evidence="2 3" key="1">
    <citation type="submission" date="2022-06" db="EMBL/GenBank/DDBJ databases">
        <title>Actinoplanes abujensis sp. nov., isolated from Nigerian arid soil.</title>
        <authorList>
            <person name="Ding P."/>
        </authorList>
    </citation>
    <scope>NUCLEOTIDE SEQUENCE [LARGE SCALE GENOMIC DNA]</scope>
    <source>
        <strain evidence="3">TRM88002</strain>
    </source>
</reference>
<sequence length="267" mass="28470">MKILVTGATGNVGRMVVDELLTLGATDVRALTVDPAKAALPPGVEVVHGFVGRPESLRPALAGVDVMYLAPHIPTVFEACRLAAAAGVGRIVDLAGAKGDHWQQIEDGVEASGVPYTHLEPGEFMANSTLWAAQIRAGDEVRDGYANSANAAIAQEDIAAVAAKVIVEAGHEGKSYYLTGPESLTRRQKVEAIGRALGRELRYIELSHDEAVEQLRPAMGEYAEWYVEGVALLAQHPQPAVTTVADLLARPAATYEQWARANADLFR</sequence>
<organism evidence="2 3">
    <name type="scientific">Paractinoplanes hotanensis</name>
    <dbReference type="NCBI Taxonomy" id="2906497"/>
    <lineage>
        <taxon>Bacteria</taxon>
        <taxon>Bacillati</taxon>
        <taxon>Actinomycetota</taxon>
        <taxon>Actinomycetes</taxon>
        <taxon>Micromonosporales</taxon>
        <taxon>Micromonosporaceae</taxon>
        <taxon>Paractinoplanes</taxon>
    </lineage>
</organism>
<dbReference type="EMBL" id="JAMQOL010000005">
    <property type="protein sequence ID" value="MCM4076712.1"/>
    <property type="molecule type" value="Genomic_DNA"/>
</dbReference>
<dbReference type="InterPro" id="IPR016040">
    <property type="entry name" value="NAD(P)-bd_dom"/>
</dbReference>
<dbReference type="PANTHER" id="PTHR43162:SF1">
    <property type="entry name" value="PRESTALK A DIFFERENTIATION PROTEIN A"/>
    <property type="match status" value="1"/>
</dbReference>
<dbReference type="PANTHER" id="PTHR43162">
    <property type="match status" value="1"/>
</dbReference>